<dbReference type="GO" id="GO:0003824">
    <property type="term" value="F:catalytic activity"/>
    <property type="evidence" value="ECO:0007669"/>
    <property type="project" value="InterPro"/>
</dbReference>
<keyword evidence="1" id="KW-0285">Flavoprotein</keyword>
<evidence type="ECO:0000259" key="4">
    <source>
        <dbReference type="Pfam" id="PF02913"/>
    </source>
</evidence>
<accession>A0A9W8YZQ1</accession>
<protein>
    <recommendedName>
        <fullName evidence="4">FAD-binding oxidoreductase/transferase type 4 C-terminal domain-containing protein</fullName>
    </recommendedName>
</protein>
<proteinExistence type="predicted"/>
<evidence type="ECO:0000256" key="3">
    <source>
        <dbReference type="SAM" id="MobiDB-lite"/>
    </source>
</evidence>
<dbReference type="Gene3D" id="3.40.462.10">
    <property type="entry name" value="FAD-linked oxidases, C-terminal domain"/>
    <property type="match status" value="1"/>
</dbReference>
<sequence>MGMTLMPNPGGYESFMYTFPKEEDLAQLIEIIRPLRISMILENVAQLRHITQTIANNGKPRSYYHDKPTPLPSSVIHEAAAKTPVGDCTWIYYGMSYGPAEIRKYKLDIVDAAFRKVPGCKRIDPSTLPPDEYFWVRDRVAAGVPDIQELGWVNWVPNGSHIAFSPVSPIRGKDALALYELARKRHEEFGIDLFPAFIVGLREMHLIVGIVFDRGSADRRSAALKCLRAMVDDAAKLGYGEYRTHLALMDQVAGTYNWGDGALMKFNEKLKDCLDPKGILAPGRCGIWPKRYRGRGWEMTGENEQTSEGRGVGSAANGTH</sequence>
<evidence type="ECO:0000313" key="5">
    <source>
        <dbReference type="EMBL" id="KAJ4394869.1"/>
    </source>
</evidence>
<dbReference type="Pfam" id="PF02913">
    <property type="entry name" value="FAD-oxidase_C"/>
    <property type="match status" value="1"/>
</dbReference>
<feature type="domain" description="FAD-binding oxidoreductase/transferase type 4 C-terminal" evidence="4">
    <location>
        <begin position="175"/>
        <end position="284"/>
    </location>
</feature>
<dbReference type="InterPro" id="IPR016171">
    <property type="entry name" value="Vanillyl_alc_oxidase_C-sub2"/>
</dbReference>
<evidence type="ECO:0000256" key="2">
    <source>
        <dbReference type="ARBA" id="ARBA00022827"/>
    </source>
</evidence>
<gene>
    <name evidence="5" type="ORF">N0V93_004089</name>
</gene>
<evidence type="ECO:0000256" key="1">
    <source>
        <dbReference type="ARBA" id="ARBA00022630"/>
    </source>
</evidence>
<organism evidence="5 6">
    <name type="scientific">Gnomoniopsis smithogilvyi</name>
    <dbReference type="NCBI Taxonomy" id="1191159"/>
    <lineage>
        <taxon>Eukaryota</taxon>
        <taxon>Fungi</taxon>
        <taxon>Dikarya</taxon>
        <taxon>Ascomycota</taxon>
        <taxon>Pezizomycotina</taxon>
        <taxon>Sordariomycetes</taxon>
        <taxon>Sordariomycetidae</taxon>
        <taxon>Diaporthales</taxon>
        <taxon>Gnomoniaceae</taxon>
        <taxon>Gnomoniopsis</taxon>
    </lineage>
</organism>
<reference evidence="5" key="1">
    <citation type="submission" date="2022-10" db="EMBL/GenBank/DDBJ databases">
        <title>Tapping the CABI collections for fungal endophytes: first genome assemblies for Collariella, Neodidymelliopsis, Ascochyta clinopodiicola, Didymella pomorum, Didymosphaeria variabile, Neocosmospora piperis and Neocucurbitaria cava.</title>
        <authorList>
            <person name="Hill R."/>
        </authorList>
    </citation>
    <scope>NUCLEOTIDE SEQUENCE</scope>
    <source>
        <strain evidence="5">IMI 355082</strain>
    </source>
</reference>
<dbReference type="InterPro" id="IPR016170">
    <property type="entry name" value="Cytok_DH_C_sf"/>
</dbReference>
<dbReference type="SUPFAM" id="SSF55103">
    <property type="entry name" value="FAD-linked oxidases, C-terminal domain"/>
    <property type="match status" value="1"/>
</dbReference>
<name>A0A9W8YZQ1_9PEZI</name>
<evidence type="ECO:0000313" key="6">
    <source>
        <dbReference type="Proteomes" id="UP001140453"/>
    </source>
</evidence>
<dbReference type="AlphaFoldDB" id="A0A9W8YZQ1"/>
<dbReference type="InterPro" id="IPR004113">
    <property type="entry name" value="FAD-bd_oxidored_4_C"/>
</dbReference>
<dbReference type="Gene3D" id="1.10.45.10">
    <property type="entry name" value="Vanillyl-alcohol Oxidase, Chain A, domain 4"/>
    <property type="match status" value="1"/>
</dbReference>
<comment type="caution">
    <text evidence="5">The sequence shown here is derived from an EMBL/GenBank/DDBJ whole genome shotgun (WGS) entry which is preliminary data.</text>
</comment>
<dbReference type="EMBL" id="JAPEVB010000002">
    <property type="protein sequence ID" value="KAJ4394869.1"/>
    <property type="molecule type" value="Genomic_DNA"/>
</dbReference>
<feature type="region of interest" description="Disordered" evidence="3">
    <location>
        <begin position="298"/>
        <end position="320"/>
    </location>
</feature>
<dbReference type="GO" id="GO:0050660">
    <property type="term" value="F:flavin adenine dinucleotide binding"/>
    <property type="evidence" value="ECO:0007669"/>
    <property type="project" value="InterPro"/>
</dbReference>
<dbReference type="InterPro" id="IPR016164">
    <property type="entry name" value="FAD-linked_Oxase-like_C"/>
</dbReference>
<dbReference type="OrthoDB" id="5332616at2759"/>
<keyword evidence="6" id="KW-1185">Reference proteome</keyword>
<keyword evidence="2" id="KW-0274">FAD</keyword>
<dbReference type="Proteomes" id="UP001140453">
    <property type="component" value="Unassembled WGS sequence"/>
</dbReference>